<keyword evidence="2" id="KW-1133">Transmembrane helix</keyword>
<dbReference type="InterPro" id="IPR006212">
    <property type="entry name" value="Furin_repeat"/>
</dbReference>
<dbReference type="InterPro" id="IPR009030">
    <property type="entry name" value="Growth_fac_rcpt_cys_sf"/>
</dbReference>
<evidence type="ECO:0000313" key="4">
    <source>
        <dbReference type="Proteomes" id="UP000494040"/>
    </source>
</evidence>
<protein>
    <submittedName>
        <fullName evidence="3">Uncharacterized protein</fullName>
    </submittedName>
</protein>
<dbReference type="KEGG" id="clec:106666227"/>
<dbReference type="AlphaFoldDB" id="A0A8I6RLZ2"/>
<feature type="region of interest" description="Disordered" evidence="1">
    <location>
        <begin position="129"/>
        <end position="149"/>
    </location>
</feature>
<accession>A0A8I6RLZ2</accession>
<dbReference type="EnsemblMetazoa" id="XM_014393271.2">
    <property type="protein sequence ID" value="XP_014248757.1"/>
    <property type="gene ID" value="LOC106666227"/>
</dbReference>
<evidence type="ECO:0000256" key="2">
    <source>
        <dbReference type="SAM" id="Phobius"/>
    </source>
</evidence>
<keyword evidence="2" id="KW-0472">Membrane</keyword>
<dbReference type="CDD" id="cd00064">
    <property type="entry name" value="FU"/>
    <property type="match status" value="1"/>
</dbReference>
<evidence type="ECO:0000313" key="3">
    <source>
        <dbReference type="EnsemblMetazoa" id="XP_014248756.1"/>
    </source>
</evidence>
<feature type="transmembrane region" description="Helical" evidence="2">
    <location>
        <begin position="7"/>
        <end position="26"/>
    </location>
</feature>
<dbReference type="OMA" id="WLQDEFF"/>
<dbReference type="GeneID" id="106666227"/>
<keyword evidence="4" id="KW-1185">Reference proteome</keyword>
<dbReference type="RefSeq" id="XP_014248756.1">
    <property type="nucleotide sequence ID" value="XM_014393270.2"/>
</dbReference>
<dbReference type="EnsemblMetazoa" id="XM_014393270.2">
    <property type="protein sequence ID" value="XP_014248756.1"/>
    <property type="gene ID" value="LOC106666227"/>
</dbReference>
<dbReference type="CTD" id="43235"/>
<sequence length="303" mass="34518">MGKTLRVWSLYYLIISIFISFEYSTAVKTGECRGVVSCLKCDGINLTHCTKCSQLVLRNKECSPERDVCPPGYDSSWSSLVDYMSTICQERLKSKGLSGEAMGASLGIVLCIVSALAFGLYCKYSRKVGKHPPSLSHSTQGSEESERDSMEYLKEIRELRSEAPVFLDMLNETRSQVRSLSSYSALQPYKPVLKDLSRILILLNKPENQLTTPPPDWETLFNWAHRILNRYKKHHNNQVTELVNFLRTEPSHFSGVSSSTGFDSNYNTRKRTSDEFIDWRVQSHLDDFVSLGFRPQDEITTEL</sequence>
<dbReference type="OrthoDB" id="7323052at2759"/>
<name>A0A8I6RLZ2_CIMLE</name>
<feature type="transmembrane region" description="Helical" evidence="2">
    <location>
        <begin position="101"/>
        <end position="122"/>
    </location>
</feature>
<dbReference type="Proteomes" id="UP000494040">
    <property type="component" value="Unassembled WGS sequence"/>
</dbReference>
<keyword evidence="2" id="KW-0812">Transmembrane</keyword>
<dbReference type="SUPFAM" id="SSF57184">
    <property type="entry name" value="Growth factor receptor domain"/>
    <property type="match status" value="1"/>
</dbReference>
<evidence type="ECO:0000256" key="1">
    <source>
        <dbReference type="SAM" id="MobiDB-lite"/>
    </source>
</evidence>
<organism evidence="3 4">
    <name type="scientific">Cimex lectularius</name>
    <name type="common">Bed bug</name>
    <name type="synonym">Acanthia lectularia</name>
    <dbReference type="NCBI Taxonomy" id="79782"/>
    <lineage>
        <taxon>Eukaryota</taxon>
        <taxon>Metazoa</taxon>
        <taxon>Ecdysozoa</taxon>
        <taxon>Arthropoda</taxon>
        <taxon>Hexapoda</taxon>
        <taxon>Insecta</taxon>
        <taxon>Pterygota</taxon>
        <taxon>Neoptera</taxon>
        <taxon>Paraneoptera</taxon>
        <taxon>Hemiptera</taxon>
        <taxon>Heteroptera</taxon>
        <taxon>Panheteroptera</taxon>
        <taxon>Cimicomorpha</taxon>
        <taxon>Cimicidae</taxon>
        <taxon>Cimex</taxon>
    </lineage>
</organism>
<reference evidence="3" key="1">
    <citation type="submission" date="2022-01" db="UniProtKB">
        <authorList>
            <consortium name="EnsemblMetazoa"/>
        </authorList>
    </citation>
    <scope>IDENTIFICATION</scope>
</reference>
<proteinExistence type="predicted"/>
<dbReference type="RefSeq" id="XP_014248757.1">
    <property type="nucleotide sequence ID" value="XM_014393271.2"/>
</dbReference>